<name>A0ABW5CRZ8_9BACT</name>
<protein>
    <submittedName>
        <fullName evidence="2">Class IV adenylate cyclase</fullName>
    </submittedName>
</protein>
<feature type="domain" description="CYTH" evidence="1">
    <location>
        <begin position="21"/>
        <end position="158"/>
    </location>
</feature>
<evidence type="ECO:0000259" key="1">
    <source>
        <dbReference type="Pfam" id="PF01928"/>
    </source>
</evidence>
<comment type="caution">
    <text evidence="2">The sequence shown here is derived from an EMBL/GenBank/DDBJ whole genome shotgun (WGS) entry which is preliminary data.</text>
</comment>
<sequence length="170" mass="19465">MYLDITIKARCYNPAKVESILLEHGAQYVGLDVQTDTYYEADYGKLKHRQGNIENVLIHYNRKSGGGTKQTEVLLYLKHPGAETINQICGSQKVLAQVKKLRKIFFIGNVKFHIDYLEELGHFVEIEAIDLDGSLGLDMLNQQCHYYKELLQIEEDDLVTSAYTDLIQHS</sequence>
<accession>A0ABW5CRZ8</accession>
<dbReference type="EMBL" id="JBHUIM010000001">
    <property type="protein sequence ID" value="MFD2245157.1"/>
    <property type="molecule type" value="Genomic_DNA"/>
</dbReference>
<dbReference type="Pfam" id="PF01928">
    <property type="entry name" value="CYTH"/>
    <property type="match status" value="1"/>
</dbReference>
<gene>
    <name evidence="2" type="ORF">ACFSKP_02755</name>
</gene>
<organism evidence="2 3">
    <name type="scientific">Pontibacter ruber</name>
    <dbReference type="NCBI Taxonomy" id="1343895"/>
    <lineage>
        <taxon>Bacteria</taxon>
        <taxon>Pseudomonadati</taxon>
        <taxon>Bacteroidota</taxon>
        <taxon>Cytophagia</taxon>
        <taxon>Cytophagales</taxon>
        <taxon>Hymenobacteraceae</taxon>
        <taxon>Pontibacter</taxon>
    </lineage>
</organism>
<keyword evidence="3" id="KW-1185">Reference proteome</keyword>
<dbReference type="PANTHER" id="PTHR21028:SF2">
    <property type="entry name" value="CYTH DOMAIN-CONTAINING PROTEIN"/>
    <property type="match status" value="1"/>
</dbReference>
<evidence type="ECO:0000313" key="2">
    <source>
        <dbReference type="EMBL" id="MFD2245157.1"/>
    </source>
</evidence>
<dbReference type="InterPro" id="IPR008173">
    <property type="entry name" value="Adenylyl_cyclase_CyaB"/>
</dbReference>
<dbReference type="Gene3D" id="2.40.320.10">
    <property type="entry name" value="Hypothetical Protein Pfu-838710-001"/>
    <property type="match status" value="1"/>
</dbReference>
<evidence type="ECO:0000313" key="3">
    <source>
        <dbReference type="Proteomes" id="UP001597374"/>
    </source>
</evidence>
<dbReference type="InterPro" id="IPR023577">
    <property type="entry name" value="CYTH_domain"/>
</dbReference>
<dbReference type="Proteomes" id="UP001597374">
    <property type="component" value="Unassembled WGS sequence"/>
</dbReference>
<dbReference type="SUPFAM" id="SSF55154">
    <property type="entry name" value="CYTH-like phosphatases"/>
    <property type="match status" value="1"/>
</dbReference>
<dbReference type="InterPro" id="IPR033469">
    <property type="entry name" value="CYTH-like_dom_sf"/>
</dbReference>
<dbReference type="RefSeq" id="WP_250429404.1">
    <property type="nucleotide sequence ID" value="NZ_JALPRR010000002.1"/>
</dbReference>
<dbReference type="CDD" id="cd07890">
    <property type="entry name" value="CYTH-like_AC_IV-like"/>
    <property type="match status" value="1"/>
</dbReference>
<proteinExistence type="predicted"/>
<reference evidence="3" key="1">
    <citation type="journal article" date="2019" name="Int. J. Syst. Evol. Microbiol.">
        <title>The Global Catalogue of Microorganisms (GCM) 10K type strain sequencing project: providing services to taxonomists for standard genome sequencing and annotation.</title>
        <authorList>
            <consortium name="The Broad Institute Genomics Platform"/>
            <consortium name="The Broad Institute Genome Sequencing Center for Infectious Disease"/>
            <person name="Wu L."/>
            <person name="Ma J."/>
        </authorList>
    </citation>
    <scope>NUCLEOTIDE SEQUENCE [LARGE SCALE GENOMIC DNA]</scope>
    <source>
        <strain evidence="3">CGMCC 4.1782</strain>
    </source>
</reference>
<dbReference type="PANTHER" id="PTHR21028">
    <property type="entry name" value="SI:CH211-156B7.4"/>
    <property type="match status" value="1"/>
</dbReference>